<dbReference type="SUPFAM" id="SSF52402">
    <property type="entry name" value="Adenine nucleotide alpha hydrolases-like"/>
    <property type="match status" value="2"/>
</dbReference>
<evidence type="ECO:0000259" key="1">
    <source>
        <dbReference type="Pfam" id="PF00582"/>
    </source>
</evidence>
<dbReference type="KEGG" id="cluj:IAU68_11035"/>
<sequence>MAGSEAVDFAAWLGRSLPVCVKVVSSARLPRIQALTSSAKNRKKRLKEMDTAFRKRVTKELDGQLPRGQWAAAVTELVDSKDTLQALYGTASDFGADLIVMGSRAKTPKGRFRPSSIADEMLYSSPVPLGLAPRGVKLSKKGLTRITYAIVQTDDPAEPNFSGLDYATALACTLELPLRIIAFSPTRYDDHEPHWYEETLGMLDHARDRAWAYATEISPERIEHFDVTSSISTGKSWKRSIDSVKWKKGDLMCLGSQPAPQLRSVFVGTREGEFIRYATVPVIICPEADK</sequence>
<reference evidence="4 5" key="1">
    <citation type="submission" date="2020-08" db="EMBL/GenBank/DDBJ databases">
        <title>novel species in genus Corynebacterium.</title>
        <authorList>
            <person name="Zhang G."/>
        </authorList>
    </citation>
    <scope>NUCLEOTIDE SEQUENCE [LARGE SCALE GENOMIC DNA]</scope>
    <source>
        <strain evidence="4 5">zg-917</strain>
        <strain evidence="3">Zg-917</strain>
    </source>
</reference>
<keyword evidence="5" id="KW-1185">Reference proteome</keyword>
<dbReference type="AlphaFoldDB" id="A0A7H0K299"/>
<evidence type="ECO:0000313" key="3">
    <source>
        <dbReference type="EMBL" id="QNP91415.1"/>
    </source>
</evidence>
<dbReference type="Gene3D" id="3.40.50.12370">
    <property type="match status" value="1"/>
</dbReference>
<proteinExistence type="predicted"/>
<evidence type="ECO:0000313" key="4">
    <source>
        <dbReference type="Proteomes" id="UP000516235"/>
    </source>
</evidence>
<organism evidence="3 4">
    <name type="scientific">Corynebacterium lujinxingii</name>
    <dbReference type="NCBI Taxonomy" id="2763010"/>
    <lineage>
        <taxon>Bacteria</taxon>
        <taxon>Bacillati</taxon>
        <taxon>Actinomycetota</taxon>
        <taxon>Actinomycetes</taxon>
        <taxon>Mycobacteriales</taxon>
        <taxon>Corynebacteriaceae</taxon>
        <taxon>Corynebacterium</taxon>
    </lineage>
</organism>
<dbReference type="Pfam" id="PF00582">
    <property type="entry name" value="Usp"/>
    <property type="match status" value="1"/>
</dbReference>
<accession>A0A7H0K299</accession>
<dbReference type="Proteomes" id="UP000642876">
    <property type="component" value="Unassembled WGS sequence"/>
</dbReference>
<dbReference type="EMBL" id="JACMYE010000009">
    <property type="protein sequence ID" value="MBC3179715.1"/>
    <property type="molecule type" value="Genomic_DNA"/>
</dbReference>
<evidence type="ECO:0000313" key="2">
    <source>
        <dbReference type="EMBL" id="MBC3179715.1"/>
    </source>
</evidence>
<dbReference type="EMBL" id="CP061032">
    <property type="protein sequence ID" value="QNP91415.1"/>
    <property type="molecule type" value="Genomic_DNA"/>
</dbReference>
<feature type="domain" description="UspA" evidence="1">
    <location>
        <begin position="5"/>
        <end position="129"/>
    </location>
</feature>
<evidence type="ECO:0000313" key="5">
    <source>
        <dbReference type="Proteomes" id="UP000642876"/>
    </source>
</evidence>
<gene>
    <name evidence="2" type="ORF">H7348_10445</name>
    <name evidence="3" type="ORF">IAU68_11035</name>
</gene>
<protein>
    <submittedName>
        <fullName evidence="3">Universal stress protein</fullName>
    </submittedName>
</protein>
<dbReference type="InterPro" id="IPR006016">
    <property type="entry name" value="UspA"/>
</dbReference>
<dbReference type="Proteomes" id="UP000516235">
    <property type="component" value="Chromosome"/>
</dbReference>
<name>A0A7H0K299_9CORY</name>